<evidence type="ECO:0000256" key="9">
    <source>
        <dbReference type="HAMAP-Rule" id="MF_01023"/>
    </source>
</evidence>
<reference evidence="11 12" key="1">
    <citation type="submission" date="2013-04" db="EMBL/GenBank/DDBJ databases">
        <title>The Genome Sequence of Treponema maltophilum ATCC 51939.</title>
        <authorList>
            <consortium name="The Broad Institute Genomics Platform"/>
            <person name="Earl A."/>
            <person name="Ward D."/>
            <person name="Feldgarden M."/>
            <person name="Gevers D."/>
            <person name="Leonetti C."/>
            <person name="Blanton J.M."/>
            <person name="Dewhirst F.E."/>
            <person name="Izard J."/>
            <person name="Walker B."/>
            <person name="Young S."/>
            <person name="Zeng Q."/>
            <person name="Gargeya S."/>
            <person name="Fitzgerald M."/>
            <person name="Haas B."/>
            <person name="Abouelleil A."/>
            <person name="Allen A.W."/>
            <person name="Alvarado L."/>
            <person name="Arachchi H.M."/>
            <person name="Berlin A.M."/>
            <person name="Chapman S.B."/>
            <person name="Gainer-Dewar J."/>
            <person name="Goldberg J."/>
            <person name="Griggs A."/>
            <person name="Gujja S."/>
            <person name="Hansen M."/>
            <person name="Howarth C."/>
            <person name="Imamovic A."/>
            <person name="Ireland A."/>
            <person name="Larimer J."/>
            <person name="McCowan C."/>
            <person name="Murphy C."/>
            <person name="Pearson M."/>
            <person name="Poon T.W."/>
            <person name="Priest M."/>
            <person name="Roberts A."/>
            <person name="Saif S."/>
            <person name="Shea T."/>
            <person name="Sisk P."/>
            <person name="Sykes S."/>
            <person name="Wortman J."/>
            <person name="Nusbaum C."/>
            <person name="Birren B."/>
        </authorList>
    </citation>
    <scope>NUCLEOTIDE SEQUENCE [LARGE SCALE GENOMIC DNA]</scope>
    <source>
        <strain evidence="11 12">ATCC 51939</strain>
    </source>
</reference>
<comment type="cofactor">
    <cofactor evidence="1 9">
        <name>pyridoxal 5'-phosphate</name>
        <dbReference type="ChEBI" id="CHEBI:597326"/>
    </cofactor>
</comment>
<comment type="subunit">
    <text evidence="4 9">Homodimer.</text>
</comment>
<dbReference type="InterPro" id="IPR015424">
    <property type="entry name" value="PyrdxlP-dep_Trfase"/>
</dbReference>
<sequence>MFSRRLKNLSPYVPGEQLTDRDYIKLNANENPYPPCPDVLNDAASFLREHGERTALYPDPESVGLRRAIASMLNESGGVLNKAQPLPFSLTEDMIFCGNGSDEALSFVFYAFFDSDKPLLAPEYTYSFYPVYAGYYGIPLQRFALKDDWSIDTDAVLSLFEQPCGGFICANPNAPTGIALSIEQIEKILRAADGRFAVVIDEAYADFSEATALPLLQTYKNLIIVRTFSKSFAFAGMRLGFCVAHPDAIDALKKTKNSFNHFPVDALTQCAASSVCKNWRYYAGTCSRICSERDAFSRILQKAGWTVLPSRTNFVMVKKGGLEGKARLSGAQVYEALKTQGFLVRHFAGKATDDFVRITIGTQEHMRSLAAVMTKL</sequence>
<dbReference type="GO" id="GO:0030170">
    <property type="term" value="F:pyridoxal phosphate binding"/>
    <property type="evidence" value="ECO:0007669"/>
    <property type="project" value="InterPro"/>
</dbReference>
<feature type="modified residue" description="N6-(pyridoxal phosphate)lysine" evidence="9">
    <location>
        <position position="230"/>
    </location>
</feature>
<evidence type="ECO:0000313" key="11">
    <source>
        <dbReference type="EMBL" id="EPF30316.1"/>
    </source>
</evidence>
<dbReference type="UniPathway" id="UPA00031">
    <property type="reaction ID" value="UER00012"/>
</dbReference>
<dbReference type="Pfam" id="PF00155">
    <property type="entry name" value="Aminotran_1_2"/>
    <property type="match status" value="1"/>
</dbReference>
<dbReference type="PANTHER" id="PTHR43643">
    <property type="entry name" value="HISTIDINOL-PHOSPHATE AMINOTRANSFERASE 2"/>
    <property type="match status" value="1"/>
</dbReference>
<evidence type="ECO:0000256" key="7">
    <source>
        <dbReference type="ARBA" id="ARBA00022898"/>
    </source>
</evidence>
<dbReference type="GO" id="GO:0004400">
    <property type="term" value="F:histidinol-phosphate transaminase activity"/>
    <property type="evidence" value="ECO:0007669"/>
    <property type="project" value="UniProtKB-UniRule"/>
</dbReference>
<feature type="domain" description="Aminotransferase class I/classII large" evidence="10">
    <location>
        <begin position="22"/>
        <end position="371"/>
    </location>
</feature>
<name>S3K087_TREMA</name>
<dbReference type="InterPro" id="IPR001917">
    <property type="entry name" value="Aminotrans_II_pyridoxalP_BS"/>
</dbReference>
<protein>
    <recommendedName>
        <fullName evidence="9">Histidinol-phosphate aminotransferase</fullName>
        <ecNumber evidence="9">2.6.1.9</ecNumber>
    </recommendedName>
    <alternativeName>
        <fullName evidence="9">Imidazole acetol-phosphate transaminase</fullName>
    </alternativeName>
</protein>
<accession>S3K087</accession>
<dbReference type="Gene3D" id="3.40.640.10">
    <property type="entry name" value="Type I PLP-dependent aspartate aminotransferase-like (Major domain)"/>
    <property type="match status" value="1"/>
</dbReference>
<keyword evidence="9" id="KW-0028">Amino-acid biosynthesis</keyword>
<dbReference type="InterPro" id="IPR015421">
    <property type="entry name" value="PyrdxlP-dep_Trfase_major"/>
</dbReference>
<dbReference type="Gene3D" id="3.90.1150.10">
    <property type="entry name" value="Aspartate Aminotransferase, domain 1"/>
    <property type="match status" value="1"/>
</dbReference>
<comment type="pathway">
    <text evidence="2 9">Amino-acid biosynthesis; L-histidine biosynthesis; L-histidine from 5-phospho-alpha-D-ribose 1-diphosphate: step 7/9.</text>
</comment>
<dbReference type="OrthoDB" id="9813612at2"/>
<dbReference type="InterPro" id="IPR005861">
    <property type="entry name" value="HisP_aminotrans"/>
</dbReference>
<evidence type="ECO:0000256" key="8">
    <source>
        <dbReference type="ARBA" id="ARBA00047481"/>
    </source>
</evidence>
<dbReference type="InterPro" id="IPR015422">
    <property type="entry name" value="PyrdxlP-dep_Trfase_small"/>
</dbReference>
<comment type="caution">
    <text evidence="11">The sequence shown here is derived from an EMBL/GenBank/DDBJ whole genome shotgun (WGS) entry which is preliminary data.</text>
</comment>
<dbReference type="PROSITE" id="PS00599">
    <property type="entry name" value="AA_TRANSFER_CLASS_2"/>
    <property type="match status" value="1"/>
</dbReference>
<proteinExistence type="inferred from homology"/>
<dbReference type="eggNOG" id="COG0079">
    <property type="taxonomic scope" value="Bacteria"/>
</dbReference>
<dbReference type="GO" id="GO:0000105">
    <property type="term" value="P:L-histidine biosynthetic process"/>
    <property type="evidence" value="ECO:0007669"/>
    <property type="project" value="UniProtKB-UniRule"/>
</dbReference>
<evidence type="ECO:0000256" key="1">
    <source>
        <dbReference type="ARBA" id="ARBA00001933"/>
    </source>
</evidence>
<dbReference type="CDD" id="cd00609">
    <property type="entry name" value="AAT_like"/>
    <property type="match status" value="1"/>
</dbReference>
<keyword evidence="12" id="KW-1185">Reference proteome</keyword>
<evidence type="ECO:0000313" key="12">
    <source>
        <dbReference type="Proteomes" id="UP000014541"/>
    </source>
</evidence>
<evidence type="ECO:0000256" key="2">
    <source>
        <dbReference type="ARBA" id="ARBA00005011"/>
    </source>
</evidence>
<dbReference type="HOGENOM" id="CLU_017584_3_0_12"/>
<dbReference type="PATRIC" id="fig|1125699.3.peg.644"/>
<dbReference type="EMBL" id="ATFF01000006">
    <property type="protein sequence ID" value="EPF30316.1"/>
    <property type="molecule type" value="Genomic_DNA"/>
</dbReference>
<keyword evidence="7 9" id="KW-0663">Pyridoxal phosphate</keyword>
<keyword evidence="6 9" id="KW-0808">Transferase</keyword>
<keyword evidence="5 9" id="KW-0032">Aminotransferase</keyword>
<dbReference type="EC" id="2.6.1.9" evidence="9"/>
<evidence type="ECO:0000256" key="4">
    <source>
        <dbReference type="ARBA" id="ARBA00011738"/>
    </source>
</evidence>
<comment type="catalytic activity">
    <reaction evidence="8 9">
        <text>L-histidinol phosphate + 2-oxoglutarate = 3-(imidazol-4-yl)-2-oxopropyl phosphate + L-glutamate</text>
        <dbReference type="Rhea" id="RHEA:23744"/>
        <dbReference type="ChEBI" id="CHEBI:16810"/>
        <dbReference type="ChEBI" id="CHEBI:29985"/>
        <dbReference type="ChEBI" id="CHEBI:57766"/>
        <dbReference type="ChEBI" id="CHEBI:57980"/>
        <dbReference type="EC" id="2.6.1.9"/>
    </reaction>
</comment>
<evidence type="ECO:0000256" key="6">
    <source>
        <dbReference type="ARBA" id="ARBA00022679"/>
    </source>
</evidence>
<evidence type="ECO:0000256" key="5">
    <source>
        <dbReference type="ARBA" id="ARBA00022576"/>
    </source>
</evidence>
<dbReference type="AlphaFoldDB" id="S3K087"/>
<evidence type="ECO:0000259" key="10">
    <source>
        <dbReference type="Pfam" id="PF00155"/>
    </source>
</evidence>
<dbReference type="SUPFAM" id="SSF53383">
    <property type="entry name" value="PLP-dependent transferases"/>
    <property type="match status" value="1"/>
</dbReference>
<organism evidence="11 12">
    <name type="scientific">Treponema maltophilum ATCC 51939</name>
    <dbReference type="NCBI Taxonomy" id="1125699"/>
    <lineage>
        <taxon>Bacteria</taxon>
        <taxon>Pseudomonadati</taxon>
        <taxon>Spirochaetota</taxon>
        <taxon>Spirochaetia</taxon>
        <taxon>Spirochaetales</taxon>
        <taxon>Treponemataceae</taxon>
        <taxon>Treponema</taxon>
    </lineage>
</organism>
<dbReference type="RefSeq" id="WP_016524927.1">
    <property type="nucleotide sequence ID" value="NZ_KE332518.1"/>
</dbReference>
<dbReference type="STRING" id="1125699.HMPREF9194_00632"/>
<dbReference type="InterPro" id="IPR004839">
    <property type="entry name" value="Aminotransferase_I/II_large"/>
</dbReference>
<dbReference type="PANTHER" id="PTHR43643:SF3">
    <property type="entry name" value="HISTIDINOL-PHOSPHATE AMINOTRANSFERASE"/>
    <property type="match status" value="1"/>
</dbReference>
<dbReference type="Proteomes" id="UP000014541">
    <property type="component" value="Unassembled WGS sequence"/>
</dbReference>
<evidence type="ECO:0000256" key="3">
    <source>
        <dbReference type="ARBA" id="ARBA00007970"/>
    </source>
</evidence>
<dbReference type="HAMAP" id="MF_01023">
    <property type="entry name" value="HisC_aminotrans_2"/>
    <property type="match status" value="1"/>
</dbReference>
<gene>
    <name evidence="9" type="primary">hisC</name>
    <name evidence="11" type="ORF">HMPREF9194_00632</name>
</gene>
<keyword evidence="9" id="KW-0368">Histidine biosynthesis</keyword>
<comment type="similarity">
    <text evidence="3 9">Belongs to the class-II pyridoxal-phosphate-dependent aminotransferase family. Histidinol-phosphate aminotransferase subfamily.</text>
</comment>
<dbReference type="InterPro" id="IPR050106">
    <property type="entry name" value="HistidinolP_aminotransfase"/>
</dbReference>